<sequence>MALRESPESPAPRRPVSPTPVGPVSPAPTRHGTAALVSAAAGVLLAVLWSFEFVDSVIGDTVANNLLGHDAKATAIGGTGAGLLFAFVSGFAGTFTACNIAMVASVGPLSQAGSSTRLRHQLRTLVRPVGWLALGMIAVSATYGAVGVLIGDSLPQLSTETVGGMPVRLIQSSVVFGVIGLVLALLGLGALGLVPDVFARRPVARVVLIGALIGGFLIGRPYPLFNKLFHWAVETGNPLYGAAAFTLQSLGNIVIVTLLFVVVVLVTRGGFLRWMTDPTRSALVTGALLVALGVFTVVYWDLRVPAIFGVGWFPTMPYN</sequence>
<feature type="compositionally biased region" description="Pro residues" evidence="1">
    <location>
        <begin position="9"/>
        <end position="26"/>
    </location>
</feature>
<name>A0A1C4X301_9ACTN</name>
<evidence type="ECO:0000313" key="3">
    <source>
        <dbReference type="EMBL" id="SCF02828.1"/>
    </source>
</evidence>
<reference evidence="4" key="1">
    <citation type="submission" date="2016-06" db="EMBL/GenBank/DDBJ databases">
        <authorList>
            <person name="Varghese N."/>
            <person name="Submissions Spin"/>
        </authorList>
    </citation>
    <scope>NUCLEOTIDE SEQUENCE [LARGE SCALE GENOMIC DNA]</scope>
    <source>
        <strain evidence="4">DSM 44100</strain>
    </source>
</reference>
<feature type="transmembrane region" description="Helical" evidence="2">
    <location>
        <begin position="170"/>
        <end position="194"/>
    </location>
</feature>
<dbReference type="RefSeq" id="WP_091243075.1">
    <property type="nucleotide sequence ID" value="NZ_CP192025.1"/>
</dbReference>
<gene>
    <name evidence="3" type="ORF">GA0070216_104101</name>
</gene>
<dbReference type="EMBL" id="FMCU01000004">
    <property type="protein sequence ID" value="SCF02828.1"/>
    <property type="molecule type" value="Genomic_DNA"/>
</dbReference>
<feature type="transmembrane region" description="Helical" evidence="2">
    <location>
        <begin position="33"/>
        <end position="51"/>
    </location>
</feature>
<keyword evidence="4" id="KW-1185">Reference proteome</keyword>
<feature type="transmembrane region" description="Helical" evidence="2">
    <location>
        <begin position="245"/>
        <end position="267"/>
    </location>
</feature>
<proteinExistence type="predicted"/>
<evidence type="ECO:0000256" key="2">
    <source>
        <dbReference type="SAM" id="Phobius"/>
    </source>
</evidence>
<feature type="transmembrane region" description="Helical" evidence="2">
    <location>
        <begin position="129"/>
        <end position="150"/>
    </location>
</feature>
<evidence type="ECO:0000256" key="1">
    <source>
        <dbReference type="SAM" id="MobiDB-lite"/>
    </source>
</evidence>
<dbReference type="Proteomes" id="UP000198797">
    <property type="component" value="Unassembled WGS sequence"/>
</dbReference>
<dbReference type="AlphaFoldDB" id="A0A1C4X301"/>
<feature type="region of interest" description="Disordered" evidence="1">
    <location>
        <begin position="1"/>
        <end position="27"/>
    </location>
</feature>
<dbReference type="OrthoDB" id="2604909at2"/>
<keyword evidence="2" id="KW-1133">Transmembrane helix</keyword>
<feature type="transmembrane region" description="Helical" evidence="2">
    <location>
        <begin position="206"/>
        <end position="225"/>
    </location>
</feature>
<protein>
    <submittedName>
        <fullName evidence="3">Cytochrome C biogenesis protein transmembrane region</fullName>
    </submittedName>
</protein>
<keyword evidence="2 3" id="KW-0812">Transmembrane</keyword>
<dbReference type="STRING" id="121616.GA0070216_104101"/>
<accession>A0A1C4X301</accession>
<keyword evidence="2" id="KW-0472">Membrane</keyword>
<feature type="transmembrane region" description="Helical" evidence="2">
    <location>
        <begin position="279"/>
        <end position="300"/>
    </location>
</feature>
<organism evidence="3 4">
    <name type="scientific">Micromonospora matsumotoense</name>
    <dbReference type="NCBI Taxonomy" id="121616"/>
    <lineage>
        <taxon>Bacteria</taxon>
        <taxon>Bacillati</taxon>
        <taxon>Actinomycetota</taxon>
        <taxon>Actinomycetes</taxon>
        <taxon>Micromonosporales</taxon>
        <taxon>Micromonosporaceae</taxon>
        <taxon>Micromonospora</taxon>
    </lineage>
</organism>
<feature type="transmembrane region" description="Helical" evidence="2">
    <location>
        <begin position="83"/>
        <end position="109"/>
    </location>
</feature>
<evidence type="ECO:0000313" key="4">
    <source>
        <dbReference type="Proteomes" id="UP000198797"/>
    </source>
</evidence>